<name>A0A418WP34_9SPHN</name>
<evidence type="ECO:0000259" key="3">
    <source>
        <dbReference type="Pfam" id="PF10145"/>
    </source>
</evidence>
<keyword evidence="5" id="KW-1185">Reference proteome</keyword>
<dbReference type="PANTHER" id="PTHR37813">
    <property type="entry name" value="FELS-2 PROPHAGE PROTEIN"/>
    <property type="match status" value="1"/>
</dbReference>
<keyword evidence="2" id="KW-1133">Transmembrane helix</keyword>
<keyword evidence="2" id="KW-0812">Transmembrane</keyword>
<evidence type="ECO:0000313" key="5">
    <source>
        <dbReference type="Proteomes" id="UP000286100"/>
    </source>
</evidence>
<dbReference type="Proteomes" id="UP000286100">
    <property type="component" value="Unassembled WGS sequence"/>
</dbReference>
<accession>A0A418WP34</accession>
<dbReference type="Pfam" id="PF10145">
    <property type="entry name" value="PhageMin_Tail"/>
    <property type="match status" value="1"/>
</dbReference>
<dbReference type="RefSeq" id="WP_119759276.1">
    <property type="nucleotide sequence ID" value="NZ_QYUM01000002.1"/>
</dbReference>
<feature type="transmembrane region" description="Helical" evidence="2">
    <location>
        <begin position="534"/>
        <end position="558"/>
    </location>
</feature>
<feature type="domain" description="Phage tail tape measure protein" evidence="3">
    <location>
        <begin position="233"/>
        <end position="435"/>
    </location>
</feature>
<dbReference type="PANTHER" id="PTHR37813:SF1">
    <property type="entry name" value="FELS-2 PROPHAGE PROTEIN"/>
    <property type="match status" value="1"/>
</dbReference>
<dbReference type="OrthoDB" id="8019720at2"/>
<evidence type="ECO:0000256" key="2">
    <source>
        <dbReference type="SAM" id="Phobius"/>
    </source>
</evidence>
<gene>
    <name evidence="4" type="ORF">D3876_01000</name>
</gene>
<feature type="transmembrane region" description="Helical" evidence="2">
    <location>
        <begin position="565"/>
        <end position="590"/>
    </location>
</feature>
<sequence length="807" mass="84105">MADRDLKLSVIFEGLDRLTGPLKNITNASGGARKAMSETRAELKALTAAQRDIDSFKRAETKLGLDTEEVTKARARLADLKRELDAIEQPTKRMAAAYAAAERNVARLTDRHEETGRELQTLSTRLNSAGIDVAELGQHEDRLALRTREANKALAEQKAKLDQVAKARRQSDEMRDLSGKLAASGAGMIATGVAAGAPVLGAVKDAMTFESAMADVRKVVDFAPPGSFEKMSDDILDLSTRIPIASEGLAQIAAAAGAAGVQRNEIVKFTEDAAKMGVAFGVSADEAGAMMAKWRTAFDIGQGDIVGLADRINALTNAYGGKADAVSEIVTRIGPLGKVAGATAPQIAAMGQLLNAVGIESEIAATGIKNTMLALTKGTAATKGQQGALKSLGLEANQVAKDMQADAGATIMNVMQRIAKLPKEAQAGLLTTLFGSESVAAIAPLLVNLDRLQANFKLIGDQGAYAGSMTKEFIARMEATEGITGIAGNALNALNIELGTALLPTVKELALWLRDLAKEFRGWAQEHPLLAKGLGLFLGVGSALLIIVGGLGIAFAALTAAAAPLGIALAPLLLILAAVAAVAAAAWLIYDNWGAIWDWFGRAWQTLKDLFSEGIQFLISAFLRFTPLGLLMMVMNPAIAWLRSLDFATIGRNLIQGLINGITNMLGALKSTIVNAASSAANWFKQKLGIHSPSRVFMGLGGFVMEGLADGISAGQSDPIRRISAVAGQMTAAMALGAATPAIAAVGLAQGAGASAGAMQAAAGPSYTISIKADGSNADAIAKAVREAIDQIERDRRANALSAYDDD</sequence>
<reference evidence="4 5" key="1">
    <citation type="submission" date="2018-09" db="EMBL/GenBank/DDBJ databases">
        <authorList>
            <person name="Zhu H."/>
        </authorList>
    </citation>
    <scope>NUCLEOTIDE SEQUENCE [LARGE SCALE GENOMIC DNA]</scope>
    <source>
        <strain evidence="4 5">K2R01-6</strain>
    </source>
</reference>
<keyword evidence="2" id="KW-0472">Membrane</keyword>
<dbReference type="AlphaFoldDB" id="A0A418WP34"/>
<dbReference type="InterPro" id="IPR010090">
    <property type="entry name" value="Phage_tape_meas"/>
</dbReference>
<dbReference type="EMBL" id="QYUM01000002">
    <property type="protein sequence ID" value="RJF92996.1"/>
    <property type="molecule type" value="Genomic_DNA"/>
</dbReference>
<feature type="transmembrane region" description="Helical" evidence="2">
    <location>
        <begin position="610"/>
        <end position="634"/>
    </location>
</feature>
<protein>
    <submittedName>
        <fullName evidence="4">Phage tail tape measure protein</fullName>
    </submittedName>
</protein>
<evidence type="ECO:0000256" key="1">
    <source>
        <dbReference type="ARBA" id="ARBA00022612"/>
    </source>
</evidence>
<evidence type="ECO:0000313" key="4">
    <source>
        <dbReference type="EMBL" id="RJF92996.1"/>
    </source>
</evidence>
<keyword evidence="1" id="KW-1188">Viral release from host cell</keyword>
<organism evidence="4 5">
    <name type="scientific">Sphingomonas cavernae</name>
    <dbReference type="NCBI Taxonomy" id="2320861"/>
    <lineage>
        <taxon>Bacteria</taxon>
        <taxon>Pseudomonadati</taxon>
        <taxon>Pseudomonadota</taxon>
        <taxon>Alphaproteobacteria</taxon>
        <taxon>Sphingomonadales</taxon>
        <taxon>Sphingomonadaceae</taxon>
        <taxon>Sphingomonas</taxon>
    </lineage>
</organism>
<comment type="caution">
    <text evidence="4">The sequence shown here is derived from an EMBL/GenBank/DDBJ whole genome shotgun (WGS) entry which is preliminary data.</text>
</comment>
<dbReference type="NCBIfam" id="TIGR01760">
    <property type="entry name" value="tape_meas_TP901"/>
    <property type="match status" value="1"/>
</dbReference>
<proteinExistence type="predicted"/>